<evidence type="ECO:0000256" key="2">
    <source>
        <dbReference type="SAM" id="Phobius"/>
    </source>
</evidence>
<dbReference type="SUPFAM" id="SSF56436">
    <property type="entry name" value="C-type lectin-like"/>
    <property type="match status" value="2"/>
</dbReference>
<dbReference type="PANTHER" id="PTHR45710:SF26">
    <property type="entry name" value="RH26557P"/>
    <property type="match status" value="1"/>
</dbReference>
<dbReference type="InterPro" id="IPR016186">
    <property type="entry name" value="C-type_lectin-like/link_sf"/>
</dbReference>
<accession>A0ABD0KLC0</accession>
<protein>
    <recommendedName>
        <fullName evidence="4">C-type lectin domain-containing protein</fullName>
    </recommendedName>
</protein>
<dbReference type="PROSITE" id="PS50041">
    <property type="entry name" value="C_TYPE_LECTIN_2"/>
    <property type="match status" value="1"/>
</dbReference>
<organism evidence="5 6">
    <name type="scientific">Batillaria attramentaria</name>
    <dbReference type="NCBI Taxonomy" id="370345"/>
    <lineage>
        <taxon>Eukaryota</taxon>
        <taxon>Metazoa</taxon>
        <taxon>Spiralia</taxon>
        <taxon>Lophotrochozoa</taxon>
        <taxon>Mollusca</taxon>
        <taxon>Gastropoda</taxon>
        <taxon>Caenogastropoda</taxon>
        <taxon>Sorbeoconcha</taxon>
        <taxon>Cerithioidea</taxon>
        <taxon>Batillariidae</taxon>
        <taxon>Batillaria</taxon>
    </lineage>
</organism>
<evidence type="ECO:0000256" key="1">
    <source>
        <dbReference type="SAM" id="MobiDB-lite"/>
    </source>
</evidence>
<comment type="caution">
    <text evidence="5">The sequence shown here is derived from an EMBL/GenBank/DDBJ whole genome shotgun (WGS) entry which is preliminary data.</text>
</comment>
<sequence length="734" mass="81105">MDAKVLKRSLAVVSLKVLLVGIFWTEELVSAQDSPCDDSNAIFLPQNGQCLVPVKVARDWVGAQSACERGGGDLYRLNADYLLTSSSELASCLRAIPSVDNLGDDFWIGAVSAWSRHWFWINALSEPEFEVCSNYLSVDYCVFVCRDNAAVYTALHFRTASFCCFCSFFLMDDLVRPAGELSFFRPDRTSFYVAPAREAASDTFSDTETLCAIVDSTTYETGELNSQTCFSESRFLCGLGNNTDCSNPECTGLRCRFRVRDECVQSDGRPMTWLRARAECRAAGGDLWQLGTLDDMKQVSDYIVPNAPYWIGATDHFWYFSAALVFAGWRQTRCNCVDRLNHWIHKNMTRAFSKLEPNYETWRCGHMFLERSGDSGEPLRWEWAATRCDQQKSYICQYDVTDFTAEQRNQTVICPWDIPTPAPTVTSPTTLSPTESSTNVNGSSVPPVGTAGVDTSYPIIPIIAACIAALAILLCAIFVLGYSRRRKWLVEKWKRTRDYMWPFWASTPTTYLHPDHTSDRGFDSLSTGHTGLHGSDSGSVFAAAAFVYPDAYKTRSRTQRSSSDARDGSRRNESFEKGSKGGIPKRTSLNSAGSRHTAGGSAVGGFGVGVLGGEGAGSSGGAAGGSFSEEQLLTSTYSPLSPRSREYMTLSAYMNIQDVDPDSPRSSLRKKPEVALVTSDVDLNFTVNHAYTRSRQASEMSSERGLGLAEEIDFPQASTVEIATRTVEESIVYY</sequence>
<feature type="transmembrane region" description="Helical" evidence="2">
    <location>
        <begin position="459"/>
        <end position="482"/>
    </location>
</feature>
<dbReference type="InterPro" id="IPR001304">
    <property type="entry name" value="C-type_lectin-like"/>
</dbReference>
<dbReference type="InterPro" id="IPR050828">
    <property type="entry name" value="C-type_lectin/matrix_domain"/>
</dbReference>
<dbReference type="EMBL" id="JACVVK020000157">
    <property type="protein sequence ID" value="KAK7487909.1"/>
    <property type="molecule type" value="Genomic_DNA"/>
</dbReference>
<evidence type="ECO:0000256" key="3">
    <source>
        <dbReference type="SAM" id="SignalP"/>
    </source>
</evidence>
<feature type="signal peptide" evidence="3">
    <location>
        <begin position="1"/>
        <end position="31"/>
    </location>
</feature>
<keyword evidence="6" id="KW-1185">Reference proteome</keyword>
<dbReference type="Proteomes" id="UP001519460">
    <property type="component" value="Unassembled WGS sequence"/>
</dbReference>
<proteinExistence type="predicted"/>
<keyword evidence="2" id="KW-0472">Membrane</keyword>
<reference evidence="5 6" key="1">
    <citation type="journal article" date="2023" name="Sci. Data">
        <title>Genome assembly of the Korean intertidal mud-creeper Batillaria attramentaria.</title>
        <authorList>
            <person name="Patra A.K."/>
            <person name="Ho P.T."/>
            <person name="Jun S."/>
            <person name="Lee S.J."/>
            <person name="Kim Y."/>
            <person name="Won Y.J."/>
        </authorList>
    </citation>
    <scope>NUCLEOTIDE SEQUENCE [LARGE SCALE GENOMIC DNA]</scope>
    <source>
        <strain evidence="5">Wonlab-2016</strain>
    </source>
</reference>
<name>A0ABD0KLC0_9CAEN</name>
<gene>
    <name evidence="5" type="ORF">BaRGS_00020810</name>
</gene>
<feature type="region of interest" description="Disordered" evidence="1">
    <location>
        <begin position="557"/>
        <end position="597"/>
    </location>
</feature>
<dbReference type="SMART" id="SM00034">
    <property type="entry name" value="CLECT"/>
    <property type="match status" value="2"/>
</dbReference>
<dbReference type="PANTHER" id="PTHR45710">
    <property type="entry name" value="C-TYPE LECTIN DOMAIN-CONTAINING PROTEIN 180"/>
    <property type="match status" value="1"/>
</dbReference>
<evidence type="ECO:0000313" key="6">
    <source>
        <dbReference type="Proteomes" id="UP001519460"/>
    </source>
</evidence>
<keyword evidence="2" id="KW-1133">Transmembrane helix</keyword>
<dbReference type="CDD" id="cd00037">
    <property type="entry name" value="CLECT"/>
    <property type="match status" value="1"/>
</dbReference>
<feature type="domain" description="C-type lectin" evidence="4">
    <location>
        <begin position="259"/>
        <end position="397"/>
    </location>
</feature>
<keyword evidence="2" id="KW-0812">Transmembrane</keyword>
<dbReference type="Gene3D" id="3.10.100.10">
    <property type="entry name" value="Mannose-Binding Protein A, subunit A"/>
    <property type="match status" value="2"/>
</dbReference>
<feature type="chain" id="PRO_5044814714" description="C-type lectin domain-containing protein" evidence="3">
    <location>
        <begin position="32"/>
        <end position="734"/>
    </location>
</feature>
<dbReference type="InterPro" id="IPR016187">
    <property type="entry name" value="CTDL_fold"/>
</dbReference>
<feature type="compositionally biased region" description="Basic and acidic residues" evidence="1">
    <location>
        <begin position="563"/>
        <end position="579"/>
    </location>
</feature>
<evidence type="ECO:0000259" key="4">
    <source>
        <dbReference type="PROSITE" id="PS50041"/>
    </source>
</evidence>
<evidence type="ECO:0000313" key="5">
    <source>
        <dbReference type="EMBL" id="KAK7487909.1"/>
    </source>
</evidence>
<keyword evidence="3" id="KW-0732">Signal</keyword>
<dbReference type="AlphaFoldDB" id="A0ABD0KLC0"/>